<gene>
    <name evidence="1" type="ORF">HMPREF3202_01187</name>
</gene>
<protein>
    <submittedName>
        <fullName evidence="1">Uncharacterized protein</fullName>
    </submittedName>
</protein>
<dbReference type="STRING" id="28125.HMPREF3202_01187"/>
<dbReference type="PATRIC" id="fig|28125.4.peg.1176"/>
<name>A0A137SXZ1_9BACT</name>
<accession>A0A137SXZ1</accession>
<dbReference type="EMBL" id="LTAG01000049">
    <property type="protein sequence ID" value="KXO17328.1"/>
    <property type="molecule type" value="Genomic_DNA"/>
</dbReference>
<dbReference type="AlphaFoldDB" id="A0A137SXZ1"/>
<evidence type="ECO:0000313" key="2">
    <source>
        <dbReference type="Proteomes" id="UP000070093"/>
    </source>
</evidence>
<comment type="caution">
    <text evidence="1">The sequence shown here is derived from an EMBL/GenBank/DDBJ whole genome shotgun (WGS) entry which is preliminary data.</text>
</comment>
<proteinExistence type="predicted"/>
<dbReference type="Proteomes" id="UP000070093">
    <property type="component" value="Unassembled WGS sequence"/>
</dbReference>
<sequence>MEDINTLVAQFSLSPKCTLPGADTVGRGLKELKEANVVYTCDKSKHAYKFNKAEKLNQRFR</sequence>
<reference evidence="1 2" key="1">
    <citation type="submission" date="2016-02" db="EMBL/GenBank/DDBJ databases">
        <authorList>
            <person name="Wen L."/>
            <person name="He K."/>
            <person name="Yang H."/>
        </authorList>
    </citation>
    <scope>NUCLEOTIDE SEQUENCE [LARGE SCALE GENOMIC DNA]</scope>
    <source>
        <strain evidence="1 2">GED7880</strain>
    </source>
</reference>
<evidence type="ECO:0000313" key="1">
    <source>
        <dbReference type="EMBL" id="KXO17328.1"/>
    </source>
</evidence>
<organism evidence="1 2">
    <name type="scientific">Prevotella bivia</name>
    <dbReference type="NCBI Taxonomy" id="28125"/>
    <lineage>
        <taxon>Bacteria</taxon>
        <taxon>Pseudomonadati</taxon>
        <taxon>Bacteroidota</taxon>
        <taxon>Bacteroidia</taxon>
        <taxon>Bacteroidales</taxon>
        <taxon>Prevotellaceae</taxon>
        <taxon>Prevotella</taxon>
    </lineage>
</organism>